<dbReference type="Proteomes" id="UP000572051">
    <property type="component" value="Unassembled WGS sequence"/>
</dbReference>
<dbReference type="CDD" id="cd02440">
    <property type="entry name" value="AdoMet_MTases"/>
    <property type="match status" value="1"/>
</dbReference>
<proteinExistence type="predicted"/>
<reference evidence="4 5" key="1">
    <citation type="submission" date="2020-07" db="EMBL/GenBank/DDBJ databases">
        <title>Sequencing the genomes of 1000 actinobacteria strains.</title>
        <authorList>
            <person name="Klenk H.-P."/>
        </authorList>
    </citation>
    <scope>NUCLEOTIDE SEQUENCE [LARGE SCALE GENOMIC DNA]</scope>
    <source>
        <strain evidence="4 5">DSM 44442</strain>
    </source>
</reference>
<dbReference type="InterPro" id="IPR041698">
    <property type="entry name" value="Methyltransf_25"/>
</dbReference>
<keyword evidence="2 4" id="KW-0808">Transferase</keyword>
<name>A0A7Z0EJJ5_9ACTN</name>
<evidence type="ECO:0000256" key="2">
    <source>
        <dbReference type="ARBA" id="ARBA00022679"/>
    </source>
</evidence>
<comment type="caution">
    <text evidence="4">The sequence shown here is derived from an EMBL/GenBank/DDBJ whole genome shotgun (WGS) entry which is preliminary data.</text>
</comment>
<dbReference type="EMBL" id="JACCFS010000001">
    <property type="protein sequence ID" value="NYJ32428.1"/>
    <property type="molecule type" value="Genomic_DNA"/>
</dbReference>
<dbReference type="RefSeq" id="WP_179820237.1">
    <property type="nucleotide sequence ID" value="NZ_JACCFS010000001.1"/>
</dbReference>
<gene>
    <name evidence="4" type="ORF">HNR10_000309</name>
</gene>
<evidence type="ECO:0000256" key="1">
    <source>
        <dbReference type="ARBA" id="ARBA00022603"/>
    </source>
</evidence>
<dbReference type="GO" id="GO:0032259">
    <property type="term" value="P:methylation"/>
    <property type="evidence" value="ECO:0007669"/>
    <property type="project" value="UniProtKB-KW"/>
</dbReference>
<evidence type="ECO:0000313" key="5">
    <source>
        <dbReference type="Proteomes" id="UP000572051"/>
    </source>
</evidence>
<sequence>MSSDDGWAAREREQATAYDRIGEHYDEAFPHKDVQVKSTLGLIDRLPAGARVLDVGCGTGVPTARRLTDAGLSVTGVDISPVMLDIARRNVPEAEFAHVDLISLRPELLGTFDAVVSYFALLHLPRALVPHALSVLRTMIVPGGWFTLSMVEADVDDLPIPFLGHHVRVTGYFREDLRGLLTEAGFAIEEEETVSYAPSSAQADPEIQLFFTCRRTD</sequence>
<dbReference type="GO" id="GO:0008168">
    <property type="term" value="F:methyltransferase activity"/>
    <property type="evidence" value="ECO:0007669"/>
    <property type="project" value="UniProtKB-KW"/>
</dbReference>
<dbReference type="SUPFAM" id="SSF53335">
    <property type="entry name" value="S-adenosyl-L-methionine-dependent methyltransferases"/>
    <property type="match status" value="1"/>
</dbReference>
<dbReference type="AlphaFoldDB" id="A0A7Z0EJJ5"/>
<dbReference type="InterPro" id="IPR029063">
    <property type="entry name" value="SAM-dependent_MTases_sf"/>
</dbReference>
<dbReference type="PANTHER" id="PTHR43861">
    <property type="entry name" value="TRANS-ACONITATE 2-METHYLTRANSFERASE-RELATED"/>
    <property type="match status" value="1"/>
</dbReference>
<keyword evidence="1 4" id="KW-0489">Methyltransferase</keyword>
<feature type="domain" description="Methyltransferase" evidence="3">
    <location>
        <begin position="52"/>
        <end position="144"/>
    </location>
</feature>
<keyword evidence="5" id="KW-1185">Reference proteome</keyword>
<dbReference type="Gene3D" id="3.40.50.150">
    <property type="entry name" value="Vaccinia Virus protein VP39"/>
    <property type="match status" value="1"/>
</dbReference>
<dbReference type="PANTHER" id="PTHR43861:SF1">
    <property type="entry name" value="TRANS-ACONITATE 2-METHYLTRANSFERASE"/>
    <property type="match status" value="1"/>
</dbReference>
<evidence type="ECO:0000259" key="3">
    <source>
        <dbReference type="Pfam" id="PF13649"/>
    </source>
</evidence>
<dbReference type="Pfam" id="PF13649">
    <property type="entry name" value="Methyltransf_25"/>
    <property type="match status" value="1"/>
</dbReference>
<protein>
    <submittedName>
        <fullName evidence="4">SAM-dependent methyltransferase</fullName>
    </submittedName>
</protein>
<accession>A0A7Z0EJJ5</accession>
<organism evidence="4 5">
    <name type="scientific">Nocardiopsis aegyptia</name>
    <dbReference type="NCBI Taxonomy" id="220378"/>
    <lineage>
        <taxon>Bacteria</taxon>
        <taxon>Bacillati</taxon>
        <taxon>Actinomycetota</taxon>
        <taxon>Actinomycetes</taxon>
        <taxon>Streptosporangiales</taxon>
        <taxon>Nocardiopsidaceae</taxon>
        <taxon>Nocardiopsis</taxon>
    </lineage>
</organism>
<evidence type="ECO:0000313" key="4">
    <source>
        <dbReference type="EMBL" id="NYJ32428.1"/>
    </source>
</evidence>